<evidence type="ECO:0000313" key="2">
    <source>
        <dbReference type="EMBL" id="MBK3518781.1"/>
    </source>
</evidence>
<dbReference type="Proteomes" id="UP000605676">
    <property type="component" value="Unassembled WGS sequence"/>
</dbReference>
<organism evidence="2 3">
    <name type="scientific">Carboxylicivirga marina</name>
    <dbReference type="NCBI Taxonomy" id="2800988"/>
    <lineage>
        <taxon>Bacteria</taxon>
        <taxon>Pseudomonadati</taxon>
        <taxon>Bacteroidota</taxon>
        <taxon>Bacteroidia</taxon>
        <taxon>Marinilabiliales</taxon>
        <taxon>Marinilabiliaceae</taxon>
        <taxon>Carboxylicivirga</taxon>
    </lineage>
</organism>
<dbReference type="PANTHER" id="PTHR12147:SF26">
    <property type="entry name" value="PEPTIDASE M28 DOMAIN-CONTAINING PROTEIN"/>
    <property type="match status" value="1"/>
</dbReference>
<feature type="domain" description="Peptidase M28" evidence="1">
    <location>
        <begin position="309"/>
        <end position="506"/>
    </location>
</feature>
<dbReference type="EMBL" id="JAENRR010000041">
    <property type="protein sequence ID" value="MBK3518781.1"/>
    <property type="molecule type" value="Genomic_DNA"/>
</dbReference>
<keyword evidence="3" id="KW-1185">Reference proteome</keyword>
<dbReference type="Pfam" id="PF04389">
    <property type="entry name" value="Peptidase_M28"/>
    <property type="match status" value="1"/>
</dbReference>
<reference evidence="2 3" key="1">
    <citation type="submission" date="2021-01" db="EMBL/GenBank/DDBJ databases">
        <title>Carboxyliciviraga sp.nov., isolated from coastal sediments.</title>
        <authorList>
            <person name="Lu D."/>
            <person name="Zhang T."/>
        </authorList>
    </citation>
    <scope>NUCLEOTIDE SEQUENCE [LARGE SCALE GENOMIC DNA]</scope>
    <source>
        <strain evidence="2 3">N1Y132</strain>
    </source>
</reference>
<comment type="caution">
    <text evidence="2">The sequence shown here is derived from an EMBL/GenBank/DDBJ whole genome shotgun (WGS) entry which is preliminary data.</text>
</comment>
<protein>
    <submittedName>
        <fullName evidence="2">M20/M25/M40 family metallo-hydrolase</fullName>
    </submittedName>
</protein>
<sequence>MNRYFSLVLFLAFTILKPTYSQDEIEKALKTINQSSLQAELTFLSSDWFEGREACTRGAYMAADYLASLYQSSKLAPFNEHSYFQDVPLLIASQPIEATISMQNELLSKTYSFPTHFRAERITESFNVDSEIIWGGFGINDDNFKEINLKNSKGKILIRLSGLPQTTENSQLKELLDSKNTQQWHQVKSDVLKKSGVVAVFEYDLSNPYLKESFENTEILEAPTEKELNKRSSGIYKKNLFLPDDKKNSPYYYKVSKALLSDLIPNFDQFIEKYLSDIQNLKTTAQLKTNYNSIELNAKANVSLKKCRNVIAVIEGSEKPDEIIVVGAHYDHLGSYDGYIWNGADDNGSGAIGTVAIARAFMETGIQPKRTVIFCNWTAEERGLLGSRFFVNTFKDIHKVIYYHNYDMIGRSYNYEQADSAVTLLYTKSWPQAEELCKTYNDKYQLGLKINYSAWDNPTSGSDNAPFAKKGIPIMWFHTGGHESYHMPSDHVDRIDWQKFEAIVKTSFLSLWNLANE</sequence>
<evidence type="ECO:0000259" key="1">
    <source>
        <dbReference type="Pfam" id="PF04389"/>
    </source>
</evidence>
<dbReference type="InterPro" id="IPR007484">
    <property type="entry name" value="Peptidase_M28"/>
</dbReference>
<dbReference type="SUPFAM" id="SSF53187">
    <property type="entry name" value="Zn-dependent exopeptidases"/>
    <property type="match status" value="1"/>
</dbReference>
<dbReference type="Gene3D" id="3.40.630.10">
    <property type="entry name" value="Zn peptidases"/>
    <property type="match status" value="1"/>
</dbReference>
<dbReference type="RefSeq" id="WP_200466003.1">
    <property type="nucleotide sequence ID" value="NZ_JAENRR010000041.1"/>
</dbReference>
<dbReference type="PANTHER" id="PTHR12147">
    <property type="entry name" value="METALLOPEPTIDASE M28 FAMILY MEMBER"/>
    <property type="match status" value="1"/>
</dbReference>
<proteinExistence type="predicted"/>
<evidence type="ECO:0000313" key="3">
    <source>
        <dbReference type="Proteomes" id="UP000605676"/>
    </source>
</evidence>
<accession>A0ABS1HM81</accession>
<name>A0ABS1HM81_9BACT</name>
<dbReference type="InterPro" id="IPR045175">
    <property type="entry name" value="M28_fam"/>
</dbReference>
<gene>
    <name evidence="2" type="ORF">JIV24_15645</name>
</gene>